<evidence type="ECO:0000313" key="3">
    <source>
        <dbReference type="Proteomes" id="UP000325672"/>
    </source>
</evidence>
<sequence>MVTLTKIATSSSDNVDNSRPPRVTLQDEMDNHGVTQCENGLGKMNYNLTQELCTLQHDRCSELGAETKH</sequence>
<organism evidence="2 3">
    <name type="scientific">Aspergillus pseudotamarii</name>
    <dbReference type="NCBI Taxonomy" id="132259"/>
    <lineage>
        <taxon>Eukaryota</taxon>
        <taxon>Fungi</taxon>
        <taxon>Dikarya</taxon>
        <taxon>Ascomycota</taxon>
        <taxon>Pezizomycotina</taxon>
        <taxon>Eurotiomycetes</taxon>
        <taxon>Eurotiomycetidae</taxon>
        <taxon>Eurotiales</taxon>
        <taxon>Aspergillaceae</taxon>
        <taxon>Aspergillus</taxon>
        <taxon>Aspergillus subgen. Circumdati</taxon>
    </lineage>
</organism>
<dbReference type="Proteomes" id="UP000325672">
    <property type="component" value="Unassembled WGS sequence"/>
</dbReference>
<dbReference type="EMBL" id="ML743559">
    <property type="protein sequence ID" value="KAE8141137.1"/>
    <property type="molecule type" value="Genomic_DNA"/>
</dbReference>
<reference evidence="2 3" key="1">
    <citation type="submission" date="2019-04" db="EMBL/GenBank/DDBJ databases">
        <title>Friends and foes A comparative genomics study of 23 Aspergillus species from section Flavi.</title>
        <authorList>
            <consortium name="DOE Joint Genome Institute"/>
            <person name="Kjaerbolling I."/>
            <person name="Vesth T."/>
            <person name="Frisvad J.C."/>
            <person name="Nybo J.L."/>
            <person name="Theobald S."/>
            <person name="Kildgaard S."/>
            <person name="Isbrandt T."/>
            <person name="Kuo A."/>
            <person name="Sato A."/>
            <person name="Lyhne E.K."/>
            <person name="Kogle M.E."/>
            <person name="Wiebenga A."/>
            <person name="Kun R.S."/>
            <person name="Lubbers R.J."/>
            <person name="Makela M.R."/>
            <person name="Barry K."/>
            <person name="Chovatia M."/>
            <person name="Clum A."/>
            <person name="Daum C."/>
            <person name="Haridas S."/>
            <person name="He G."/>
            <person name="LaButti K."/>
            <person name="Lipzen A."/>
            <person name="Mondo S."/>
            <person name="Riley R."/>
            <person name="Salamov A."/>
            <person name="Simmons B.A."/>
            <person name="Magnuson J.K."/>
            <person name="Henrissat B."/>
            <person name="Mortensen U.H."/>
            <person name="Larsen T.O."/>
            <person name="Devries R.P."/>
            <person name="Grigoriev I.V."/>
            <person name="Machida M."/>
            <person name="Baker S.E."/>
            <person name="Andersen M.R."/>
        </authorList>
    </citation>
    <scope>NUCLEOTIDE SEQUENCE [LARGE SCALE GENOMIC DNA]</scope>
    <source>
        <strain evidence="2 3">CBS 117625</strain>
    </source>
</reference>
<proteinExistence type="predicted"/>
<keyword evidence="3" id="KW-1185">Reference proteome</keyword>
<dbReference type="GeneID" id="43637921"/>
<evidence type="ECO:0000256" key="1">
    <source>
        <dbReference type="SAM" id="MobiDB-lite"/>
    </source>
</evidence>
<gene>
    <name evidence="2" type="ORF">BDV38DRAFT_238780</name>
</gene>
<dbReference type="AlphaFoldDB" id="A0A5N6T4B1"/>
<dbReference type="RefSeq" id="XP_031917200.1">
    <property type="nucleotide sequence ID" value="XM_032053711.1"/>
</dbReference>
<feature type="region of interest" description="Disordered" evidence="1">
    <location>
        <begin position="1"/>
        <end position="25"/>
    </location>
</feature>
<feature type="compositionally biased region" description="Polar residues" evidence="1">
    <location>
        <begin position="1"/>
        <end position="17"/>
    </location>
</feature>
<accession>A0A5N6T4B1</accession>
<protein>
    <submittedName>
        <fullName evidence="2">Uncharacterized protein</fullName>
    </submittedName>
</protein>
<evidence type="ECO:0000313" key="2">
    <source>
        <dbReference type="EMBL" id="KAE8141137.1"/>
    </source>
</evidence>
<name>A0A5N6T4B1_ASPPS</name>